<name>A0A1G6WKB8_9SPHI</name>
<dbReference type="InterPro" id="IPR021331">
    <property type="entry name" value="Hva1_TUDOR"/>
</dbReference>
<feature type="region of interest" description="Disordered" evidence="1">
    <location>
        <begin position="31"/>
        <end position="70"/>
    </location>
</feature>
<dbReference type="OrthoDB" id="283968at2"/>
<feature type="compositionally biased region" description="Basic and acidic residues" evidence="1">
    <location>
        <begin position="51"/>
        <end position="70"/>
    </location>
</feature>
<organism evidence="3 4">
    <name type="scientific">Mucilaginibacter pineti</name>
    <dbReference type="NCBI Taxonomy" id="1391627"/>
    <lineage>
        <taxon>Bacteria</taxon>
        <taxon>Pseudomonadati</taxon>
        <taxon>Bacteroidota</taxon>
        <taxon>Sphingobacteriia</taxon>
        <taxon>Sphingobacteriales</taxon>
        <taxon>Sphingobacteriaceae</taxon>
        <taxon>Mucilaginibacter</taxon>
    </lineage>
</organism>
<dbReference type="Proteomes" id="UP000199072">
    <property type="component" value="Unassembled WGS sequence"/>
</dbReference>
<reference evidence="3 4" key="1">
    <citation type="submission" date="2016-10" db="EMBL/GenBank/DDBJ databases">
        <authorList>
            <person name="de Groot N.N."/>
        </authorList>
    </citation>
    <scope>NUCLEOTIDE SEQUENCE [LARGE SCALE GENOMIC DNA]</scope>
    <source>
        <strain evidence="3 4">47C3B</strain>
    </source>
</reference>
<protein>
    <recommendedName>
        <fullName evidence="2">Hypervirulence associated protein TUDOR domain-containing protein</fullName>
    </recommendedName>
</protein>
<dbReference type="EMBL" id="FNAI01000002">
    <property type="protein sequence ID" value="SDD66244.1"/>
    <property type="molecule type" value="Genomic_DNA"/>
</dbReference>
<gene>
    <name evidence="3" type="ORF">SAMN05216464_102213</name>
</gene>
<dbReference type="RefSeq" id="WP_091145766.1">
    <property type="nucleotide sequence ID" value="NZ_FNAI01000002.1"/>
</dbReference>
<feature type="domain" description="Hypervirulence associated protein TUDOR" evidence="2">
    <location>
        <begin position="4"/>
        <end position="65"/>
    </location>
</feature>
<dbReference type="Pfam" id="PF11160">
    <property type="entry name" value="Hva1_TUDOR"/>
    <property type="match status" value="1"/>
</dbReference>
<proteinExistence type="predicted"/>
<evidence type="ECO:0000313" key="3">
    <source>
        <dbReference type="EMBL" id="SDD66244.1"/>
    </source>
</evidence>
<evidence type="ECO:0000259" key="2">
    <source>
        <dbReference type="Pfam" id="PF11160"/>
    </source>
</evidence>
<dbReference type="STRING" id="1391627.SAMN05216464_102213"/>
<accession>A0A1G6WKB8</accession>
<keyword evidence="4" id="KW-1185">Reference proteome</keyword>
<evidence type="ECO:0000256" key="1">
    <source>
        <dbReference type="SAM" id="MobiDB-lite"/>
    </source>
</evidence>
<evidence type="ECO:0000313" key="4">
    <source>
        <dbReference type="Proteomes" id="UP000199072"/>
    </source>
</evidence>
<sequence>MKKGDNVTWKWGKYEAEGKIVNKHEEPVSKTIKGAKVKRDASKTEPAYEIQQKDGGKVLKSESEIKKASS</sequence>
<dbReference type="AlphaFoldDB" id="A0A1G6WKB8"/>